<feature type="domain" description="Mandelate racemase/muconate lactonizing enzyme C-terminal" evidence="3">
    <location>
        <begin position="179"/>
        <end position="289"/>
    </location>
</feature>
<keyword evidence="1" id="KW-0456">Lyase</keyword>
<dbReference type="SFLD" id="SFLDG00179">
    <property type="entry name" value="mandelate_racemase"/>
    <property type="match status" value="1"/>
</dbReference>
<evidence type="ECO:0000256" key="1">
    <source>
        <dbReference type="ARBA" id="ARBA00023239"/>
    </source>
</evidence>
<dbReference type="SUPFAM" id="SSF54826">
    <property type="entry name" value="Enolase N-terminal domain-like"/>
    <property type="match status" value="1"/>
</dbReference>
<dbReference type="Gene3D" id="3.30.390.10">
    <property type="entry name" value="Enolase-like, N-terminal domain"/>
    <property type="match status" value="1"/>
</dbReference>
<dbReference type="InterPro" id="IPR013342">
    <property type="entry name" value="Mandelate_racemase_C"/>
</dbReference>
<evidence type="ECO:0000259" key="3">
    <source>
        <dbReference type="SMART" id="SM00922"/>
    </source>
</evidence>
<dbReference type="PANTHER" id="PTHR48080">
    <property type="entry name" value="D-GALACTONATE DEHYDRATASE-RELATED"/>
    <property type="match status" value="1"/>
</dbReference>
<feature type="chain" id="PRO_5046006470" evidence="2">
    <location>
        <begin position="26"/>
        <end position="424"/>
    </location>
</feature>
<reference evidence="5" key="1">
    <citation type="journal article" date="2019" name="Int. J. Syst. Evol. Microbiol.">
        <title>The Global Catalogue of Microorganisms (GCM) 10K type strain sequencing project: providing services to taxonomists for standard genome sequencing and annotation.</title>
        <authorList>
            <consortium name="The Broad Institute Genomics Platform"/>
            <consortium name="The Broad Institute Genome Sequencing Center for Infectious Disease"/>
            <person name="Wu L."/>
            <person name="Ma J."/>
        </authorList>
    </citation>
    <scope>NUCLEOTIDE SEQUENCE [LARGE SCALE GENOMIC DNA]</scope>
    <source>
        <strain evidence="5">CGMCC 4.7466</strain>
    </source>
</reference>
<dbReference type="InterPro" id="IPR034593">
    <property type="entry name" value="DgoD-like"/>
</dbReference>
<dbReference type="SFLD" id="SFLDS00001">
    <property type="entry name" value="Enolase"/>
    <property type="match status" value="1"/>
</dbReference>
<organism evidence="4 5">
    <name type="scientific">Negadavirga shengliensis</name>
    <dbReference type="NCBI Taxonomy" id="1389218"/>
    <lineage>
        <taxon>Bacteria</taxon>
        <taxon>Pseudomonadati</taxon>
        <taxon>Bacteroidota</taxon>
        <taxon>Cytophagia</taxon>
        <taxon>Cytophagales</taxon>
        <taxon>Cyclobacteriaceae</taxon>
        <taxon>Negadavirga</taxon>
    </lineage>
</organism>
<dbReference type="InterPro" id="IPR036849">
    <property type="entry name" value="Enolase-like_C_sf"/>
</dbReference>
<dbReference type="PANTHER" id="PTHR48080:SF2">
    <property type="entry name" value="D-GALACTONATE DEHYDRATASE"/>
    <property type="match status" value="1"/>
</dbReference>
<proteinExistence type="predicted"/>
<dbReference type="InterPro" id="IPR013341">
    <property type="entry name" value="Mandelate_racemase_N_dom"/>
</dbReference>
<evidence type="ECO:0000313" key="4">
    <source>
        <dbReference type="EMBL" id="MFC4870993.1"/>
    </source>
</evidence>
<keyword evidence="2" id="KW-0732">Signal</keyword>
<dbReference type="SMART" id="SM00922">
    <property type="entry name" value="MR_MLE"/>
    <property type="match status" value="1"/>
</dbReference>
<comment type="caution">
    <text evidence="4">The sequence shown here is derived from an EMBL/GenBank/DDBJ whole genome shotgun (WGS) entry which is preliminary data.</text>
</comment>
<dbReference type="SUPFAM" id="SSF51604">
    <property type="entry name" value="Enolase C-terminal domain-like"/>
    <property type="match status" value="1"/>
</dbReference>
<dbReference type="Pfam" id="PF02746">
    <property type="entry name" value="MR_MLE_N"/>
    <property type="match status" value="1"/>
</dbReference>
<keyword evidence="5" id="KW-1185">Reference proteome</keyword>
<dbReference type="RefSeq" id="WP_377062048.1">
    <property type="nucleotide sequence ID" value="NZ_JBHSJJ010000002.1"/>
</dbReference>
<dbReference type="Proteomes" id="UP001595818">
    <property type="component" value="Unassembled WGS sequence"/>
</dbReference>
<dbReference type="Pfam" id="PF13378">
    <property type="entry name" value="MR_MLE_C"/>
    <property type="match status" value="1"/>
</dbReference>
<dbReference type="InterPro" id="IPR029065">
    <property type="entry name" value="Enolase_C-like"/>
</dbReference>
<dbReference type="CDD" id="cd03316">
    <property type="entry name" value="MR_like"/>
    <property type="match status" value="1"/>
</dbReference>
<dbReference type="InterPro" id="IPR029017">
    <property type="entry name" value="Enolase-like_N"/>
</dbReference>
<evidence type="ECO:0000313" key="5">
    <source>
        <dbReference type="Proteomes" id="UP001595818"/>
    </source>
</evidence>
<protein>
    <submittedName>
        <fullName evidence="4">Mandelate racemase/muconate lactonizing enzyme family protein</fullName>
    </submittedName>
</protein>
<sequence length="424" mass="48004">MNRRKFIFNSAFLGMAPSLALSALAKQNLASKPPIRITKVETVRFSKDLRVNNSGIQWMWLRLHTNEGIIGTGETYPFNEASQGAIQDLQWHSWAGKLLGSNPLEIEKTWERIFRQNAYHVFGGAEMRALSAINIAQWDIMGQYAGMPVYQLLGGAADRPIRVYNTYTDSRNINGWTLEKDMEKIARFLADQQIHGIKFCPFDIIGNKNKGEHISKKEIEECLTWIHRVRDTVGDQLEIGIEFHSIWNLPSAVRIATALEDLDIQYLEDMLLQDNMQSYVTLAKYTSIPLVISERLATRFGFREYMESGIGGISMYDLTWCGGISEGKKISDMANTYYIPTMMHTAGGPILWYASTHLAAAVTNLFAVESVYPYWKERDGYFFENSPQVVKGTVSPPSLPGLGLRFKKGLFEDKDVIVETVAEE</sequence>
<gene>
    <name evidence="4" type="ORF">ACFPFU_04790</name>
</gene>
<dbReference type="Gene3D" id="3.20.20.120">
    <property type="entry name" value="Enolase-like C-terminal domain"/>
    <property type="match status" value="1"/>
</dbReference>
<name>A0ABV9SXA5_9BACT</name>
<feature type="signal peptide" evidence="2">
    <location>
        <begin position="1"/>
        <end position="25"/>
    </location>
</feature>
<dbReference type="EMBL" id="JBHSJJ010000002">
    <property type="protein sequence ID" value="MFC4870993.1"/>
    <property type="molecule type" value="Genomic_DNA"/>
</dbReference>
<accession>A0ABV9SXA5</accession>
<evidence type="ECO:0000256" key="2">
    <source>
        <dbReference type="SAM" id="SignalP"/>
    </source>
</evidence>